<gene>
    <name evidence="1" type="ORF">KUDE01_026070</name>
</gene>
<comment type="caution">
    <text evidence="1">The sequence shown here is derived from an EMBL/GenBank/DDBJ whole genome shotgun (WGS) entry which is preliminary data.</text>
</comment>
<dbReference type="Proteomes" id="UP001228049">
    <property type="component" value="Unassembled WGS sequence"/>
</dbReference>
<keyword evidence="1" id="KW-0371">Homeobox</keyword>
<evidence type="ECO:0000313" key="1">
    <source>
        <dbReference type="EMBL" id="KAK1880546.1"/>
    </source>
</evidence>
<reference evidence="1" key="1">
    <citation type="submission" date="2023-04" db="EMBL/GenBank/DDBJ databases">
        <title>Chromosome-level genome of Chaenocephalus aceratus.</title>
        <authorList>
            <person name="Park H."/>
        </authorList>
    </citation>
    <scope>NUCLEOTIDE SEQUENCE</scope>
    <source>
        <strain evidence="1">DE</strain>
        <tissue evidence="1">Muscle</tissue>
    </source>
</reference>
<accession>A0AAD9BC66</accession>
<feature type="non-terminal residue" evidence="1">
    <location>
        <position position="1"/>
    </location>
</feature>
<dbReference type="AlphaFoldDB" id="A0AAD9BC66"/>
<keyword evidence="1" id="KW-0238">DNA-binding</keyword>
<protein>
    <submittedName>
        <fullName evidence="1">Homeobox protein Meis3-like 1</fullName>
    </submittedName>
</protein>
<name>A0AAD9BC66_DISEL</name>
<sequence length="99" mass="10729">MARDYPARCPVSPVRNTLLIAASILLAAQGPILFRNVNDDESPRRLGADEGLISLSHGEQAADDYHPQSAGPGWLPLHGGSRVRALLLEQLLVELKRVP</sequence>
<dbReference type="GO" id="GO:0003677">
    <property type="term" value="F:DNA binding"/>
    <property type="evidence" value="ECO:0007669"/>
    <property type="project" value="UniProtKB-KW"/>
</dbReference>
<proteinExistence type="predicted"/>
<keyword evidence="2" id="KW-1185">Reference proteome</keyword>
<evidence type="ECO:0000313" key="2">
    <source>
        <dbReference type="Proteomes" id="UP001228049"/>
    </source>
</evidence>
<dbReference type="EMBL" id="JASDAP010000025">
    <property type="protein sequence ID" value="KAK1880546.1"/>
    <property type="molecule type" value="Genomic_DNA"/>
</dbReference>
<organism evidence="1 2">
    <name type="scientific">Dissostichus eleginoides</name>
    <name type="common">Patagonian toothfish</name>
    <name type="synonym">Dissostichus amissus</name>
    <dbReference type="NCBI Taxonomy" id="100907"/>
    <lineage>
        <taxon>Eukaryota</taxon>
        <taxon>Metazoa</taxon>
        <taxon>Chordata</taxon>
        <taxon>Craniata</taxon>
        <taxon>Vertebrata</taxon>
        <taxon>Euteleostomi</taxon>
        <taxon>Actinopterygii</taxon>
        <taxon>Neopterygii</taxon>
        <taxon>Teleostei</taxon>
        <taxon>Neoteleostei</taxon>
        <taxon>Acanthomorphata</taxon>
        <taxon>Eupercaria</taxon>
        <taxon>Perciformes</taxon>
        <taxon>Notothenioidei</taxon>
        <taxon>Nototheniidae</taxon>
        <taxon>Dissostichus</taxon>
    </lineage>
</organism>